<dbReference type="EMBL" id="FQWS01000001">
    <property type="protein sequence ID" value="SHG56154.1"/>
    <property type="molecule type" value="Genomic_DNA"/>
</dbReference>
<dbReference type="Pfam" id="PF03892">
    <property type="entry name" value="NapB"/>
    <property type="match status" value="1"/>
</dbReference>
<evidence type="ECO:0000313" key="8">
    <source>
        <dbReference type="EMBL" id="SHG56154.1"/>
    </source>
</evidence>
<protein>
    <submittedName>
        <fullName evidence="8">Cytochrome c-type protein NapB</fullName>
    </submittedName>
</protein>
<dbReference type="SUPFAM" id="SSF48695">
    <property type="entry name" value="Multiheme cytochromes"/>
    <property type="match status" value="1"/>
</dbReference>
<dbReference type="InterPro" id="IPR036280">
    <property type="entry name" value="Multihaem_cyt_sf"/>
</dbReference>
<feature type="transmembrane region" description="Helical" evidence="6">
    <location>
        <begin position="7"/>
        <end position="26"/>
    </location>
</feature>
<dbReference type="Pfam" id="PF02085">
    <property type="entry name" value="Cytochrom_CIII"/>
    <property type="match status" value="1"/>
</dbReference>
<evidence type="ECO:0000256" key="4">
    <source>
        <dbReference type="ARBA" id="ARBA00022982"/>
    </source>
</evidence>
<gene>
    <name evidence="8" type="ORF">SAMN05444148_0431</name>
</gene>
<proteinExistence type="predicted"/>
<dbReference type="InterPro" id="IPR020942">
    <property type="entry name" value="Cyt_c_III_dom"/>
</dbReference>
<evidence type="ECO:0000313" key="9">
    <source>
        <dbReference type="Proteomes" id="UP000184522"/>
    </source>
</evidence>
<evidence type="ECO:0000256" key="5">
    <source>
        <dbReference type="ARBA" id="ARBA00023004"/>
    </source>
</evidence>
<keyword evidence="4" id="KW-0249">Electron transport</keyword>
<dbReference type="AlphaFoldDB" id="A0A1M5KTM2"/>
<evidence type="ECO:0000256" key="3">
    <source>
        <dbReference type="ARBA" id="ARBA00022723"/>
    </source>
</evidence>
<keyword evidence="6" id="KW-1133">Transmembrane helix</keyword>
<keyword evidence="6" id="KW-0812">Transmembrane</keyword>
<dbReference type="RefSeq" id="WP_073082400.1">
    <property type="nucleotide sequence ID" value="NZ_FQWS01000001.1"/>
</dbReference>
<dbReference type="GO" id="GO:0046872">
    <property type="term" value="F:metal ion binding"/>
    <property type="evidence" value="ECO:0007669"/>
    <property type="project" value="UniProtKB-KW"/>
</dbReference>
<reference evidence="9" key="1">
    <citation type="submission" date="2016-11" db="EMBL/GenBank/DDBJ databases">
        <authorList>
            <person name="Varghese N."/>
            <person name="Submissions S."/>
        </authorList>
    </citation>
    <scope>NUCLEOTIDE SEQUENCE [LARGE SCALE GENOMIC DNA]</scope>
    <source>
        <strain evidence="9">DSM 25330</strain>
    </source>
</reference>
<evidence type="ECO:0000256" key="6">
    <source>
        <dbReference type="SAM" id="Phobius"/>
    </source>
</evidence>
<evidence type="ECO:0000259" key="7">
    <source>
        <dbReference type="Pfam" id="PF02085"/>
    </source>
</evidence>
<dbReference type="OrthoDB" id="269685at2"/>
<dbReference type="GO" id="GO:0009055">
    <property type="term" value="F:electron transfer activity"/>
    <property type="evidence" value="ECO:0007669"/>
    <property type="project" value="InterPro"/>
</dbReference>
<keyword evidence="5" id="KW-0408">Iron</keyword>
<organism evidence="8 9">
    <name type="scientific">Winogradskyella jejuensis</name>
    <dbReference type="NCBI Taxonomy" id="1089305"/>
    <lineage>
        <taxon>Bacteria</taxon>
        <taxon>Pseudomonadati</taxon>
        <taxon>Bacteroidota</taxon>
        <taxon>Flavobacteriia</taxon>
        <taxon>Flavobacteriales</taxon>
        <taxon>Flavobacteriaceae</taxon>
        <taxon>Winogradskyella</taxon>
    </lineage>
</organism>
<evidence type="ECO:0000256" key="1">
    <source>
        <dbReference type="ARBA" id="ARBA00022448"/>
    </source>
</evidence>
<sequence>MRKRLGIISFFVVIFIAFIVVWNYSYQQGLEEAYTPVIETPTGNFIPSERGVFLRFENSNLDYSNMPVDENHQRSLDDYYENRAYPGAPPSIPHPVKKERSLGGNTCIQCHQNGGFVEKFNAYAPVTPHPEMVNCRQCHVTKNTNTTFREFTFAKAEPPKIGEGVNNAMPGSPPMIPHQLQMRESCISCHAGPSAPKEIRVSHPERINCRQCHLPQTNKPLQRIDADAFLRQFDKLNEK</sequence>
<dbReference type="InterPro" id="IPR005591">
    <property type="entry name" value="NapB"/>
</dbReference>
<dbReference type="STRING" id="1089305.SAMN05444148_0431"/>
<dbReference type="GO" id="GO:0020037">
    <property type="term" value="F:heme binding"/>
    <property type="evidence" value="ECO:0007669"/>
    <property type="project" value="InterPro"/>
</dbReference>
<keyword evidence="1" id="KW-0813">Transport</keyword>
<accession>A0A1M5KTM2</accession>
<feature type="domain" description="Class III cytochrome C" evidence="7">
    <location>
        <begin position="129"/>
        <end position="213"/>
    </location>
</feature>
<keyword evidence="3" id="KW-0479">Metal-binding</keyword>
<dbReference type="GO" id="GO:0009061">
    <property type="term" value="P:anaerobic respiration"/>
    <property type="evidence" value="ECO:0007669"/>
    <property type="project" value="InterPro"/>
</dbReference>
<dbReference type="Gene3D" id="3.90.10.10">
    <property type="entry name" value="Cytochrome C3"/>
    <property type="match status" value="1"/>
</dbReference>
<keyword evidence="2" id="KW-0349">Heme</keyword>
<evidence type="ECO:0000256" key="2">
    <source>
        <dbReference type="ARBA" id="ARBA00022617"/>
    </source>
</evidence>
<name>A0A1M5KTM2_9FLAO</name>
<keyword evidence="6" id="KW-0472">Membrane</keyword>
<keyword evidence="9" id="KW-1185">Reference proteome</keyword>
<dbReference type="Proteomes" id="UP000184522">
    <property type="component" value="Unassembled WGS sequence"/>
</dbReference>